<dbReference type="Proteomes" id="UP000030466">
    <property type="component" value="Unassembled WGS sequence"/>
</dbReference>
<keyword evidence="2" id="KW-1185">Reference proteome</keyword>
<protein>
    <submittedName>
        <fullName evidence="1">Peroxiredoxin</fullName>
    </submittedName>
</protein>
<dbReference type="SUPFAM" id="SSF82784">
    <property type="entry name" value="OsmC-like"/>
    <property type="match status" value="1"/>
</dbReference>
<evidence type="ECO:0000313" key="1">
    <source>
        <dbReference type="EMBL" id="KHD96732.1"/>
    </source>
</evidence>
<comment type="caution">
    <text evidence="1">The sequence shown here is derived from an EMBL/GenBank/DDBJ whole genome shotgun (WGS) entry which is preliminary data.</text>
</comment>
<sequence length="143" mass="14696">MPKPVISKASTVWTGDLFNGSGTTSLTGSGLGPFDVDWDTRAESGAGAKTSPEELLASAHATCYAMAFSNMLAQNETPPTRLDSSAEVTFVAGEGIKGVELTVVAQVENISAEDFARIAEEAKAGCPVSQALSVDITLDASLA</sequence>
<dbReference type="GO" id="GO:0006979">
    <property type="term" value="P:response to oxidative stress"/>
    <property type="evidence" value="ECO:0007669"/>
    <property type="project" value="InterPro"/>
</dbReference>
<dbReference type="PANTHER" id="PTHR42830:SF1">
    <property type="entry name" value="OSMOTICALLY INDUCIBLE FAMILY PROTEIN"/>
    <property type="match status" value="1"/>
</dbReference>
<dbReference type="NCBIfam" id="TIGR03562">
    <property type="entry name" value="osmo_induc_OsmC"/>
    <property type="match status" value="1"/>
</dbReference>
<evidence type="ECO:0000313" key="2">
    <source>
        <dbReference type="Proteomes" id="UP000030466"/>
    </source>
</evidence>
<dbReference type="InterPro" id="IPR052707">
    <property type="entry name" value="OsmC_Ohr_Peroxiredoxin"/>
</dbReference>
<dbReference type="InterPro" id="IPR036102">
    <property type="entry name" value="OsmC/Ohrsf"/>
</dbReference>
<dbReference type="PANTHER" id="PTHR42830">
    <property type="entry name" value="OSMOTICALLY INDUCIBLE FAMILY PROTEIN"/>
    <property type="match status" value="1"/>
</dbReference>
<dbReference type="InterPro" id="IPR019904">
    <property type="entry name" value="Peroxiredoxin_OsmC"/>
</dbReference>
<dbReference type="OrthoDB" id="9807532at2"/>
<dbReference type="GO" id="GO:0004601">
    <property type="term" value="F:peroxidase activity"/>
    <property type="evidence" value="ECO:0007669"/>
    <property type="project" value="InterPro"/>
</dbReference>
<dbReference type="EMBL" id="JSUH01000013">
    <property type="protein sequence ID" value="KHD96732.1"/>
    <property type="molecule type" value="Genomic_DNA"/>
</dbReference>
<organism evidence="1 2">
    <name type="scientific">Kocuria rosea subsp. polaris</name>
    <dbReference type="NCBI Taxonomy" id="136273"/>
    <lineage>
        <taxon>Bacteria</taxon>
        <taxon>Bacillati</taxon>
        <taxon>Actinomycetota</taxon>
        <taxon>Actinomycetes</taxon>
        <taxon>Micrococcales</taxon>
        <taxon>Micrococcaceae</taxon>
        <taxon>Kocuria</taxon>
    </lineage>
</organism>
<dbReference type="Gene3D" id="3.30.300.20">
    <property type="match status" value="1"/>
</dbReference>
<reference evidence="1 2" key="1">
    <citation type="journal article" date="2003" name="Int. J. Syst. Evol. Microbiol.">
        <title>Kocuria polaris sp. nov., an orange-pigmented psychrophilic bacterium isolated from an Antarctic cyanobacterial mat sample.</title>
        <authorList>
            <person name="Reddy G.S."/>
            <person name="Prakash J.S."/>
            <person name="Prabahar V."/>
            <person name="Matsumoto G.I."/>
            <person name="Stackebrandt E."/>
            <person name="Shivaji S."/>
        </authorList>
    </citation>
    <scope>NUCLEOTIDE SEQUENCE [LARGE SCALE GENOMIC DNA]</scope>
    <source>
        <strain evidence="1 2">CMS 76or</strain>
    </source>
</reference>
<proteinExistence type="predicted"/>
<dbReference type="GeneID" id="64348293"/>
<accession>A0A0A6YBD8</accession>
<dbReference type="AlphaFoldDB" id="A0A0A6YBD8"/>
<dbReference type="InterPro" id="IPR003718">
    <property type="entry name" value="OsmC/Ohr_fam"/>
</dbReference>
<gene>
    <name evidence="1" type="ORF">GY22_14020</name>
</gene>
<dbReference type="RefSeq" id="WP_017833207.1">
    <property type="nucleotide sequence ID" value="NZ_JSUH01000013.1"/>
</dbReference>
<dbReference type="Pfam" id="PF02566">
    <property type="entry name" value="OsmC"/>
    <property type="match status" value="1"/>
</dbReference>
<dbReference type="InterPro" id="IPR015946">
    <property type="entry name" value="KH_dom-like_a/b"/>
</dbReference>
<name>A0A0A6YBD8_KOCRO</name>